<sequence length="150" mass="16713">MYDLLIMSCNIVDVVYNAWKQVLDPCALKWISPALFRGPRHQARQEEVVLSQGIEISDPPVTAPQPLPPPPTKPATLVSSSALAHRYQLPPNTTGQSRFRIRSLPRLPSPMRMPTKPRIIGQPIWTQPQFPAMDQTSAASAKSLKFHPVT</sequence>
<feature type="compositionally biased region" description="Pro residues" evidence="1">
    <location>
        <begin position="61"/>
        <end position="73"/>
    </location>
</feature>
<dbReference type="HOGENOM" id="CLU_1742329_0_0_1"/>
<dbReference type="EMBL" id="JH816695">
    <property type="protein sequence ID" value="EKC26690.1"/>
    <property type="molecule type" value="Genomic_DNA"/>
</dbReference>
<accession>K1QD55</accession>
<feature type="region of interest" description="Disordered" evidence="1">
    <location>
        <begin position="54"/>
        <end position="77"/>
    </location>
</feature>
<proteinExistence type="predicted"/>
<dbReference type="AlphaFoldDB" id="K1QD55"/>
<organism evidence="2">
    <name type="scientific">Magallana gigas</name>
    <name type="common">Pacific oyster</name>
    <name type="synonym">Crassostrea gigas</name>
    <dbReference type="NCBI Taxonomy" id="29159"/>
    <lineage>
        <taxon>Eukaryota</taxon>
        <taxon>Metazoa</taxon>
        <taxon>Spiralia</taxon>
        <taxon>Lophotrochozoa</taxon>
        <taxon>Mollusca</taxon>
        <taxon>Bivalvia</taxon>
        <taxon>Autobranchia</taxon>
        <taxon>Pteriomorphia</taxon>
        <taxon>Ostreida</taxon>
        <taxon>Ostreoidea</taxon>
        <taxon>Ostreidae</taxon>
        <taxon>Magallana</taxon>
    </lineage>
</organism>
<evidence type="ECO:0000256" key="1">
    <source>
        <dbReference type="SAM" id="MobiDB-lite"/>
    </source>
</evidence>
<reference evidence="2" key="1">
    <citation type="journal article" date="2012" name="Nature">
        <title>The oyster genome reveals stress adaptation and complexity of shell formation.</title>
        <authorList>
            <person name="Zhang G."/>
            <person name="Fang X."/>
            <person name="Guo X."/>
            <person name="Li L."/>
            <person name="Luo R."/>
            <person name="Xu F."/>
            <person name="Yang P."/>
            <person name="Zhang L."/>
            <person name="Wang X."/>
            <person name="Qi H."/>
            <person name="Xiong Z."/>
            <person name="Que H."/>
            <person name="Xie Y."/>
            <person name="Holland P.W."/>
            <person name="Paps J."/>
            <person name="Zhu Y."/>
            <person name="Wu F."/>
            <person name="Chen Y."/>
            <person name="Wang J."/>
            <person name="Peng C."/>
            <person name="Meng J."/>
            <person name="Yang L."/>
            <person name="Liu J."/>
            <person name="Wen B."/>
            <person name="Zhang N."/>
            <person name="Huang Z."/>
            <person name="Zhu Q."/>
            <person name="Feng Y."/>
            <person name="Mount A."/>
            <person name="Hedgecock D."/>
            <person name="Xu Z."/>
            <person name="Liu Y."/>
            <person name="Domazet-Loso T."/>
            <person name="Du Y."/>
            <person name="Sun X."/>
            <person name="Zhang S."/>
            <person name="Liu B."/>
            <person name="Cheng P."/>
            <person name="Jiang X."/>
            <person name="Li J."/>
            <person name="Fan D."/>
            <person name="Wang W."/>
            <person name="Fu W."/>
            <person name="Wang T."/>
            <person name="Wang B."/>
            <person name="Zhang J."/>
            <person name="Peng Z."/>
            <person name="Li Y."/>
            <person name="Li N."/>
            <person name="Wang J."/>
            <person name="Chen M."/>
            <person name="He Y."/>
            <person name="Tan F."/>
            <person name="Song X."/>
            <person name="Zheng Q."/>
            <person name="Huang R."/>
            <person name="Yang H."/>
            <person name="Du X."/>
            <person name="Chen L."/>
            <person name="Yang M."/>
            <person name="Gaffney P.M."/>
            <person name="Wang S."/>
            <person name="Luo L."/>
            <person name="She Z."/>
            <person name="Ming Y."/>
            <person name="Huang W."/>
            <person name="Zhang S."/>
            <person name="Huang B."/>
            <person name="Zhang Y."/>
            <person name="Qu T."/>
            <person name="Ni P."/>
            <person name="Miao G."/>
            <person name="Wang J."/>
            <person name="Wang Q."/>
            <person name="Steinberg C.E."/>
            <person name="Wang H."/>
            <person name="Li N."/>
            <person name="Qian L."/>
            <person name="Zhang G."/>
            <person name="Li Y."/>
            <person name="Yang H."/>
            <person name="Liu X."/>
            <person name="Wang J."/>
            <person name="Yin Y."/>
            <person name="Wang J."/>
        </authorList>
    </citation>
    <scope>NUCLEOTIDE SEQUENCE [LARGE SCALE GENOMIC DNA]</scope>
    <source>
        <strain evidence="2">05x7-T-G4-1.051#20</strain>
    </source>
</reference>
<dbReference type="InParanoid" id="K1QD55"/>
<evidence type="ECO:0000313" key="2">
    <source>
        <dbReference type="EMBL" id="EKC26690.1"/>
    </source>
</evidence>
<name>K1QD55_MAGGI</name>
<gene>
    <name evidence="2" type="ORF">CGI_10012875</name>
</gene>
<protein>
    <submittedName>
        <fullName evidence="2">Uncharacterized protein</fullName>
    </submittedName>
</protein>